<dbReference type="EMBL" id="JAFREL020000001">
    <property type="protein sequence ID" value="MEO1768957.1"/>
    <property type="molecule type" value="Genomic_DNA"/>
</dbReference>
<name>A0ABV0EM98_9ENTE</name>
<comment type="caution">
    <text evidence="1">The sequence shown here is derived from an EMBL/GenBank/DDBJ whole genome shotgun (WGS) entry which is preliminary data.</text>
</comment>
<evidence type="ECO:0000313" key="1">
    <source>
        <dbReference type="EMBL" id="MEO1768957.1"/>
    </source>
</evidence>
<dbReference type="Pfam" id="PF12663">
    <property type="entry name" value="DUF3788"/>
    <property type="match status" value="1"/>
</dbReference>
<dbReference type="InterPro" id="IPR024265">
    <property type="entry name" value="DUF3788"/>
</dbReference>
<protein>
    <recommendedName>
        <fullName evidence="3">DUF3788 domain-containing protein</fullName>
    </recommendedName>
</protein>
<proteinExistence type="predicted"/>
<reference evidence="1 2" key="1">
    <citation type="submission" date="2024-02" db="EMBL/GenBank/DDBJ databases">
        <title>The Genome Sequence of Enterococcus sp. DIV0159.</title>
        <authorList>
            <person name="Earl A."/>
            <person name="Manson A."/>
            <person name="Gilmore M."/>
            <person name="Sanders J."/>
            <person name="Shea T."/>
            <person name="Howe W."/>
            <person name="Livny J."/>
            <person name="Cuomo C."/>
            <person name="Neafsey D."/>
            <person name="Birren B."/>
        </authorList>
    </citation>
    <scope>NUCLEOTIDE SEQUENCE [LARGE SCALE GENOMIC DNA]</scope>
    <source>
        <strain evidence="1 2">665A</strain>
    </source>
</reference>
<evidence type="ECO:0008006" key="3">
    <source>
        <dbReference type="Google" id="ProtNLM"/>
    </source>
</evidence>
<keyword evidence="2" id="KW-1185">Reference proteome</keyword>
<accession>A0ABV0EM98</accession>
<gene>
    <name evidence="1" type="ORF">JZO67_000896</name>
</gene>
<dbReference type="Proteomes" id="UP000664357">
    <property type="component" value="Unassembled WGS sequence"/>
</dbReference>
<organism evidence="1 2">
    <name type="scientific">Candidatus Enterococcus ferrettii</name>
    <dbReference type="NCBI Taxonomy" id="2815324"/>
    <lineage>
        <taxon>Bacteria</taxon>
        <taxon>Bacillati</taxon>
        <taxon>Bacillota</taxon>
        <taxon>Bacilli</taxon>
        <taxon>Lactobacillales</taxon>
        <taxon>Enterococcaceae</taxon>
        <taxon>Enterococcus</taxon>
    </lineage>
</organism>
<sequence length="162" mass="18763">MIKEKAGDEMTWKKCFPAKTQPTKEQIAAFIDNPLWFQFNDYLQQAYEVEPKYSYSGCSMQAGWNIKYVKSGKSLCTLYPMEGYFISLVVIGKKEMASAEELMPLVSPYVQKVFTGAKVGQGQKWLMLDMKEMAVLEDTLKLIALRREPQHQIEWRINNDED</sequence>
<dbReference type="RefSeq" id="WP_242704232.1">
    <property type="nucleotide sequence ID" value="NZ_JAFREL020000001.1"/>
</dbReference>
<evidence type="ECO:0000313" key="2">
    <source>
        <dbReference type="Proteomes" id="UP000664357"/>
    </source>
</evidence>